<accession>A0A2T5PAF2</accession>
<reference evidence="4 5" key="1">
    <citation type="submission" date="2018-04" db="EMBL/GenBank/DDBJ databases">
        <title>Pseudomonas sp. nov., isolated from mangrove soil.</title>
        <authorList>
            <person name="Chen C."/>
        </authorList>
    </citation>
    <scope>NUCLEOTIDE SEQUENCE [LARGE SCALE GENOMIC DNA]</scope>
    <source>
        <strain evidence="4 5">TC-11</strain>
    </source>
</reference>
<organism evidence="4 5">
    <name type="scientific">Pseudomonas mangrovi</name>
    <dbReference type="NCBI Taxonomy" id="2161748"/>
    <lineage>
        <taxon>Bacteria</taxon>
        <taxon>Pseudomonadati</taxon>
        <taxon>Pseudomonadota</taxon>
        <taxon>Gammaproteobacteria</taxon>
        <taxon>Pseudomonadales</taxon>
        <taxon>Pseudomonadaceae</taxon>
        <taxon>Pseudomonas</taxon>
    </lineage>
</organism>
<dbReference type="PROSITE" id="PS51257">
    <property type="entry name" value="PROKAR_LIPOPROTEIN"/>
    <property type="match status" value="1"/>
</dbReference>
<comment type="caution">
    <text evidence="4">The sequence shown here is derived from an EMBL/GenBank/DDBJ whole genome shotgun (WGS) entry which is preliminary data.</text>
</comment>
<dbReference type="OrthoDB" id="7028056at2"/>
<dbReference type="InterPro" id="IPR027367">
    <property type="entry name" value="Gly-zipper_YMGG"/>
</dbReference>
<feature type="chain" id="PRO_5015582597" evidence="2">
    <location>
        <begin position="27"/>
        <end position="295"/>
    </location>
</feature>
<evidence type="ECO:0000313" key="5">
    <source>
        <dbReference type="Proteomes" id="UP000244064"/>
    </source>
</evidence>
<keyword evidence="4" id="KW-0449">Lipoprotein</keyword>
<keyword evidence="5" id="KW-1185">Reference proteome</keyword>
<dbReference type="NCBIfam" id="NF041250">
    <property type="entry name" value="VI_TagQ"/>
    <property type="match status" value="1"/>
</dbReference>
<sequence>MSDFRKSFAFTSRLALSLVVGGSVLLAGCAGNPSSQVAATTQANYYPACYEPVSHLRSSDSAMKKSVATGAIAGGLLGAVAGAVAGDSDDRARNVAIGAAGGALLGGTAAYYNERQNQIADDRQRIASYAGDFSRTAGEIDRSVAYASAAQSCYQREFSALRDSRKSGAISDSEGRARLNEIVSGLQETNALLAQVDGRVGENVETYTQAYEQDLQQVGVQRQVVAEAAKTPVASQPRVVRQVPQEAVTTERAVQQVQTKRAESREVASRGRSMVSDVCNNPDMGDWAPPSCSKA</sequence>
<dbReference type="RefSeq" id="WP_108106847.1">
    <property type="nucleotide sequence ID" value="NZ_QASN01000015.1"/>
</dbReference>
<gene>
    <name evidence="4" type="ORF">DBO85_08560</name>
</gene>
<dbReference type="EMBL" id="QASN01000015">
    <property type="protein sequence ID" value="PTU74704.1"/>
    <property type="molecule type" value="Genomic_DNA"/>
</dbReference>
<evidence type="ECO:0000256" key="2">
    <source>
        <dbReference type="SAM" id="SignalP"/>
    </source>
</evidence>
<feature type="signal peptide" evidence="2">
    <location>
        <begin position="1"/>
        <end position="26"/>
    </location>
</feature>
<dbReference type="AlphaFoldDB" id="A0A2T5PAF2"/>
<evidence type="ECO:0000259" key="3">
    <source>
        <dbReference type="Pfam" id="PF13441"/>
    </source>
</evidence>
<feature type="compositionally biased region" description="Basic and acidic residues" evidence="1">
    <location>
        <begin position="260"/>
        <end position="269"/>
    </location>
</feature>
<feature type="region of interest" description="Disordered" evidence="1">
    <location>
        <begin position="254"/>
        <end position="295"/>
    </location>
</feature>
<protein>
    <submittedName>
        <fullName evidence="4">Type VI secretion-associated lipoprotein TagQ</fullName>
    </submittedName>
</protein>
<name>A0A2T5PAF2_9PSED</name>
<proteinExistence type="predicted"/>
<dbReference type="Proteomes" id="UP000244064">
    <property type="component" value="Unassembled WGS sequence"/>
</dbReference>
<dbReference type="Pfam" id="PF13441">
    <property type="entry name" value="Gly-zipper_YMGG"/>
    <property type="match status" value="1"/>
</dbReference>
<keyword evidence="2" id="KW-0732">Signal</keyword>
<feature type="domain" description="YMGG-like Gly-zipper" evidence="3">
    <location>
        <begin position="67"/>
        <end position="112"/>
    </location>
</feature>
<evidence type="ECO:0000256" key="1">
    <source>
        <dbReference type="SAM" id="MobiDB-lite"/>
    </source>
</evidence>
<evidence type="ECO:0000313" key="4">
    <source>
        <dbReference type="EMBL" id="PTU74704.1"/>
    </source>
</evidence>